<dbReference type="SUPFAM" id="SSF53901">
    <property type="entry name" value="Thiolase-like"/>
    <property type="match status" value="1"/>
</dbReference>
<comment type="function">
    <text evidence="10">Catalyzes the condensation reaction of fatty acid synthesis by the addition to an acyl acceptor of two carbons from malonyl-ACP. Catalyzes the first condensation reaction which initiates fatty acid synthesis and may therefore play a role in governing the total rate of fatty acid production. Possesses both acetoacetyl-ACP synthase and acetyl transacylase activities. Its substrate specificity determines the biosynthesis of branched-chain and/or straight-chain of fatty acids.</text>
</comment>
<dbReference type="HAMAP" id="MF_01815">
    <property type="entry name" value="FabH"/>
    <property type="match status" value="1"/>
</dbReference>
<dbReference type="GO" id="GO:0004315">
    <property type="term" value="F:3-oxoacyl-[acyl-carrier-protein] synthase activity"/>
    <property type="evidence" value="ECO:0007669"/>
    <property type="project" value="InterPro"/>
</dbReference>
<comment type="pathway">
    <text evidence="10">Lipid metabolism; fatty acid biosynthesis.</text>
</comment>
<dbReference type="Pfam" id="PF08545">
    <property type="entry name" value="ACP_syn_III"/>
    <property type="match status" value="1"/>
</dbReference>
<keyword evidence="6 10" id="KW-0443">Lipid metabolism</keyword>
<evidence type="ECO:0000259" key="12">
    <source>
        <dbReference type="Pfam" id="PF08545"/>
    </source>
</evidence>
<comment type="domain">
    <text evidence="10">The last Arg residue of the ACP-binding site is essential for the weak association between ACP/AcpP and FabH.</text>
</comment>
<dbReference type="UniPathway" id="UPA00094"/>
<protein>
    <recommendedName>
        <fullName evidence="10">Beta-ketoacyl-[acyl-carrier-protein] synthase III</fullName>
        <shortName evidence="10">Beta-ketoacyl-ACP synthase III</shortName>
        <shortName evidence="10">KAS III</shortName>
        <ecNumber evidence="10">2.3.1.180</ecNumber>
    </recommendedName>
    <alternativeName>
        <fullName evidence="10">3-oxoacyl-[acyl-carrier-protein] synthase 3</fullName>
    </alternativeName>
    <alternativeName>
        <fullName evidence="10">3-oxoacyl-[acyl-carrier-protein] synthase III</fullName>
    </alternativeName>
</protein>
<feature type="active site" evidence="10">
    <location>
        <position position="285"/>
    </location>
</feature>
<keyword evidence="5 10" id="KW-0276">Fatty acid metabolism</keyword>
<dbReference type="InterPro" id="IPR013747">
    <property type="entry name" value="ACP_syn_III_C"/>
</dbReference>
<comment type="subcellular location">
    <subcellularLocation>
        <location evidence="10">Cytoplasm</location>
    </subcellularLocation>
</comment>
<evidence type="ECO:0000256" key="8">
    <source>
        <dbReference type="ARBA" id="ARBA00023268"/>
    </source>
</evidence>
<evidence type="ECO:0000259" key="11">
    <source>
        <dbReference type="Pfam" id="PF08541"/>
    </source>
</evidence>
<evidence type="ECO:0000256" key="5">
    <source>
        <dbReference type="ARBA" id="ARBA00022832"/>
    </source>
</evidence>
<feature type="domain" description="Beta-ketoacyl-[acyl-carrier-protein] synthase III N-terminal" evidence="12">
    <location>
        <begin position="108"/>
        <end position="172"/>
    </location>
</feature>
<dbReference type="InterPro" id="IPR016039">
    <property type="entry name" value="Thiolase-like"/>
</dbReference>
<dbReference type="InterPro" id="IPR004655">
    <property type="entry name" value="FabH"/>
</dbReference>
<dbReference type="InterPro" id="IPR013751">
    <property type="entry name" value="ACP_syn_III_N"/>
</dbReference>
<evidence type="ECO:0000256" key="2">
    <source>
        <dbReference type="ARBA" id="ARBA00022490"/>
    </source>
</evidence>
<feature type="domain" description="Beta-ketoacyl-[acyl-carrier-protein] synthase III C-terminal" evidence="11">
    <location>
        <begin position="239"/>
        <end position="327"/>
    </location>
</feature>
<evidence type="ECO:0000256" key="10">
    <source>
        <dbReference type="HAMAP-Rule" id="MF_01815"/>
    </source>
</evidence>
<proteinExistence type="inferred from homology"/>
<dbReference type="Gene3D" id="3.40.47.10">
    <property type="match status" value="1"/>
</dbReference>
<keyword evidence="14" id="KW-1185">Reference proteome</keyword>
<dbReference type="OrthoDB" id="9815506at2"/>
<dbReference type="EC" id="2.3.1.180" evidence="10"/>
<dbReference type="Pfam" id="PF08541">
    <property type="entry name" value="ACP_syn_III_C"/>
    <property type="match status" value="1"/>
</dbReference>
<keyword evidence="7 10" id="KW-0275">Fatty acid biosynthesis</keyword>
<dbReference type="GO" id="GO:0044550">
    <property type="term" value="P:secondary metabolite biosynthetic process"/>
    <property type="evidence" value="ECO:0007669"/>
    <property type="project" value="TreeGrafter"/>
</dbReference>
<dbReference type="GO" id="GO:0006633">
    <property type="term" value="P:fatty acid biosynthetic process"/>
    <property type="evidence" value="ECO:0007669"/>
    <property type="project" value="UniProtKB-UniRule"/>
</dbReference>
<dbReference type="NCBIfam" id="NF006829">
    <property type="entry name" value="PRK09352.1"/>
    <property type="match status" value="1"/>
</dbReference>
<comment type="catalytic activity">
    <reaction evidence="10">
        <text>malonyl-[ACP] + acetyl-CoA + H(+) = 3-oxobutanoyl-[ACP] + CO2 + CoA</text>
        <dbReference type="Rhea" id="RHEA:12080"/>
        <dbReference type="Rhea" id="RHEA-COMP:9623"/>
        <dbReference type="Rhea" id="RHEA-COMP:9625"/>
        <dbReference type="ChEBI" id="CHEBI:15378"/>
        <dbReference type="ChEBI" id="CHEBI:16526"/>
        <dbReference type="ChEBI" id="CHEBI:57287"/>
        <dbReference type="ChEBI" id="CHEBI:57288"/>
        <dbReference type="ChEBI" id="CHEBI:78449"/>
        <dbReference type="ChEBI" id="CHEBI:78450"/>
        <dbReference type="EC" id="2.3.1.180"/>
    </reaction>
</comment>
<feature type="active site" evidence="10">
    <location>
        <position position="255"/>
    </location>
</feature>
<evidence type="ECO:0000256" key="1">
    <source>
        <dbReference type="ARBA" id="ARBA00008642"/>
    </source>
</evidence>
<dbReference type="AlphaFoldDB" id="A0A1G7NAI5"/>
<keyword evidence="3 10" id="KW-0444">Lipid biosynthesis</keyword>
<dbReference type="RefSeq" id="WP_092153997.1">
    <property type="nucleotide sequence ID" value="NZ_FNBX01000011.1"/>
</dbReference>
<evidence type="ECO:0000256" key="7">
    <source>
        <dbReference type="ARBA" id="ARBA00023160"/>
    </source>
</evidence>
<accession>A0A1G7NAI5</accession>
<comment type="similarity">
    <text evidence="1 10">Belongs to the thiolase-like superfamily. FabH family.</text>
</comment>
<dbReference type="EMBL" id="FNBX01000011">
    <property type="protein sequence ID" value="SDF71105.1"/>
    <property type="molecule type" value="Genomic_DNA"/>
</dbReference>
<evidence type="ECO:0000256" key="4">
    <source>
        <dbReference type="ARBA" id="ARBA00022679"/>
    </source>
</evidence>
<comment type="subunit">
    <text evidence="10">Homodimer.</text>
</comment>
<dbReference type="STRING" id="571438.SAMN05192586_11115"/>
<evidence type="ECO:0000313" key="13">
    <source>
        <dbReference type="EMBL" id="SDF71105.1"/>
    </source>
</evidence>
<keyword evidence="2 10" id="KW-0963">Cytoplasm</keyword>
<evidence type="ECO:0000313" key="14">
    <source>
        <dbReference type="Proteomes" id="UP000199355"/>
    </source>
</evidence>
<evidence type="ECO:0000256" key="9">
    <source>
        <dbReference type="ARBA" id="ARBA00023315"/>
    </source>
</evidence>
<evidence type="ECO:0000256" key="3">
    <source>
        <dbReference type="ARBA" id="ARBA00022516"/>
    </source>
</evidence>
<dbReference type="CDD" id="cd00830">
    <property type="entry name" value="KAS_III"/>
    <property type="match status" value="1"/>
</dbReference>
<gene>
    <name evidence="10" type="primary">fabH</name>
    <name evidence="13" type="ORF">SAMN05192586_11115</name>
</gene>
<organism evidence="13 14">
    <name type="scientific">Desulfovibrio legallii</name>
    <dbReference type="NCBI Taxonomy" id="571438"/>
    <lineage>
        <taxon>Bacteria</taxon>
        <taxon>Pseudomonadati</taxon>
        <taxon>Thermodesulfobacteriota</taxon>
        <taxon>Desulfovibrionia</taxon>
        <taxon>Desulfovibrionales</taxon>
        <taxon>Desulfovibrionaceae</taxon>
        <taxon>Desulfovibrio</taxon>
    </lineage>
</organism>
<evidence type="ECO:0000256" key="6">
    <source>
        <dbReference type="ARBA" id="ARBA00023098"/>
    </source>
</evidence>
<dbReference type="GO" id="GO:0005737">
    <property type="term" value="C:cytoplasm"/>
    <property type="evidence" value="ECO:0007669"/>
    <property type="project" value="UniProtKB-SubCell"/>
</dbReference>
<dbReference type="PANTHER" id="PTHR34069:SF2">
    <property type="entry name" value="BETA-KETOACYL-[ACYL-CARRIER-PROTEIN] SYNTHASE III"/>
    <property type="match status" value="1"/>
</dbReference>
<keyword evidence="4 10" id="KW-0808">Transferase</keyword>
<dbReference type="NCBIfam" id="TIGR00747">
    <property type="entry name" value="fabH"/>
    <property type="match status" value="1"/>
</dbReference>
<feature type="active site" evidence="10">
    <location>
        <position position="114"/>
    </location>
</feature>
<reference evidence="14" key="1">
    <citation type="submission" date="2016-10" db="EMBL/GenBank/DDBJ databases">
        <authorList>
            <person name="Varghese N."/>
            <person name="Submissions S."/>
        </authorList>
    </citation>
    <scope>NUCLEOTIDE SEQUENCE [LARGE SCALE GENOMIC DNA]</scope>
    <source>
        <strain evidence="14">KHC7</strain>
    </source>
</reference>
<name>A0A1G7NAI5_9BACT</name>
<keyword evidence="8 10" id="KW-0511">Multifunctional enzyme</keyword>
<keyword evidence="9 10" id="KW-0012">Acyltransferase</keyword>
<dbReference type="PANTHER" id="PTHR34069">
    <property type="entry name" value="3-OXOACYL-[ACYL-CARRIER-PROTEIN] SYNTHASE 3"/>
    <property type="match status" value="1"/>
</dbReference>
<sequence length="328" mass="34814">MNPFCHLLALHAYAPDTVLTNDDLAAVVDTNDEWIVSRTGIRQRHRLDAADNASDLGLRAARGALEDAALLPEELTHVVTATCTPDVLSPSVACIVAGQLGTGPVMAFDFSAACSGFLYGLSLCRSLLAQDHEARILFICTEALTRRVNWADRTTCVLFGDAATACVVSTGSANVLAGLEDVLCLSDGRQRDLIVVGGGTSSRYGLGDPVGEDFFIRMQGRETYKHAVRSMVQVCEDVLAKNGLTAKDVDLLVPHQANLRIIEAVGGRLGITGERVFVNVDKYGNTSSASIPLAIAEARAQGRIKPGCRVLATAFGAGLTWGAALLRF</sequence>
<feature type="region of interest" description="ACP-binding" evidence="10">
    <location>
        <begin position="256"/>
        <end position="260"/>
    </location>
</feature>
<dbReference type="Proteomes" id="UP000199355">
    <property type="component" value="Unassembled WGS sequence"/>
</dbReference>
<dbReference type="GO" id="GO:0033818">
    <property type="term" value="F:beta-ketoacyl-acyl-carrier-protein synthase III activity"/>
    <property type="evidence" value="ECO:0007669"/>
    <property type="project" value="UniProtKB-UniRule"/>
</dbReference>